<accession>A0ACB8A300</accession>
<keyword evidence="2" id="KW-1185">Reference proteome</keyword>
<reference evidence="1" key="1">
    <citation type="journal article" date="2021" name="New Phytol.">
        <title>Evolutionary innovations through gain and loss of genes in the ectomycorrhizal Boletales.</title>
        <authorList>
            <person name="Wu G."/>
            <person name="Miyauchi S."/>
            <person name="Morin E."/>
            <person name="Kuo A."/>
            <person name="Drula E."/>
            <person name="Varga T."/>
            <person name="Kohler A."/>
            <person name="Feng B."/>
            <person name="Cao Y."/>
            <person name="Lipzen A."/>
            <person name="Daum C."/>
            <person name="Hundley H."/>
            <person name="Pangilinan J."/>
            <person name="Johnson J."/>
            <person name="Barry K."/>
            <person name="LaButti K."/>
            <person name="Ng V."/>
            <person name="Ahrendt S."/>
            <person name="Min B."/>
            <person name="Choi I.G."/>
            <person name="Park H."/>
            <person name="Plett J.M."/>
            <person name="Magnuson J."/>
            <person name="Spatafora J.W."/>
            <person name="Nagy L.G."/>
            <person name="Henrissat B."/>
            <person name="Grigoriev I.V."/>
            <person name="Yang Z.L."/>
            <person name="Xu J."/>
            <person name="Martin F.M."/>
        </authorList>
    </citation>
    <scope>NUCLEOTIDE SEQUENCE</scope>
    <source>
        <strain evidence="1">ATCC 28755</strain>
    </source>
</reference>
<dbReference type="EMBL" id="MU267883">
    <property type="protein sequence ID" value="KAH7907670.1"/>
    <property type="molecule type" value="Genomic_DNA"/>
</dbReference>
<organism evidence="1 2">
    <name type="scientific">Hygrophoropsis aurantiaca</name>
    <dbReference type="NCBI Taxonomy" id="72124"/>
    <lineage>
        <taxon>Eukaryota</taxon>
        <taxon>Fungi</taxon>
        <taxon>Dikarya</taxon>
        <taxon>Basidiomycota</taxon>
        <taxon>Agaricomycotina</taxon>
        <taxon>Agaricomycetes</taxon>
        <taxon>Agaricomycetidae</taxon>
        <taxon>Boletales</taxon>
        <taxon>Coniophorineae</taxon>
        <taxon>Hygrophoropsidaceae</taxon>
        <taxon>Hygrophoropsis</taxon>
    </lineage>
</organism>
<sequence>MIAFVVFACFTLVNGFCRYANYDEGISVENATDRFVVREDPAALMKLDFGDPKNAAKLSRCRCRPLPKAVAGKVGSLVFEPGRAEEWPVEATLWSGDFCFTNFALQAPVAKELGTLKAREIKERLSGAMRGTKSVMICGRPESENWKKLEEKERKATAKAREASAKEWHDAQRKKEEAARAKKHPPAKTWWEKVKGVAGGAVKGAIEGAKNTVHGHHVTKTEVADMGALAVAGGVAAELAPAVVGAVVAL</sequence>
<dbReference type="Proteomes" id="UP000790377">
    <property type="component" value="Unassembled WGS sequence"/>
</dbReference>
<protein>
    <submittedName>
        <fullName evidence="1">Uncharacterized protein</fullName>
    </submittedName>
</protein>
<evidence type="ECO:0000313" key="1">
    <source>
        <dbReference type="EMBL" id="KAH7907670.1"/>
    </source>
</evidence>
<comment type="caution">
    <text evidence="1">The sequence shown here is derived from an EMBL/GenBank/DDBJ whole genome shotgun (WGS) entry which is preliminary data.</text>
</comment>
<gene>
    <name evidence="1" type="ORF">BJ138DRAFT_1104145</name>
</gene>
<proteinExistence type="predicted"/>
<evidence type="ECO:0000313" key="2">
    <source>
        <dbReference type="Proteomes" id="UP000790377"/>
    </source>
</evidence>
<name>A0ACB8A300_9AGAM</name>